<proteinExistence type="predicted"/>
<feature type="region of interest" description="Disordered" evidence="1">
    <location>
        <begin position="18"/>
        <end position="78"/>
    </location>
</feature>
<evidence type="ECO:0000256" key="2">
    <source>
        <dbReference type="SAM" id="SignalP"/>
    </source>
</evidence>
<dbReference type="EMBL" id="JANPWB010000003">
    <property type="protein sequence ID" value="KAJ1201159.1"/>
    <property type="molecule type" value="Genomic_DNA"/>
</dbReference>
<feature type="compositionally biased region" description="Polar residues" evidence="1">
    <location>
        <begin position="18"/>
        <end position="31"/>
    </location>
</feature>
<comment type="caution">
    <text evidence="3">The sequence shown here is derived from an EMBL/GenBank/DDBJ whole genome shotgun (WGS) entry which is preliminary data.</text>
</comment>
<feature type="signal peptide" evidence="2">
    <location>
        <begin position="1"/>
        <end position="20"/>
    </location>
</feature>
<keyword evidence="2" id="KW-0732">Signal</keyword>
<evidence type="ECO:0000313" key="3">
    <source>
        <dbReference type="EMBL" id="KAJ1201159.1"/>
    </source>
</evidence>
<name>A0AAV7VM88_PLEWA</name>
<evidence type="ECO:0000313" key="4">
    <source>
        <dbReference type="Proteomes" id="UP001066276"/>
    </source>
</evidence>
<feature type="chain" id="PRO_5043877184" description="Secreted protein" evidence="2">
    <location>
        <begin position="21"/>
        <end position="156"/>
    </location>
</feature>
<evidence type="ECO:0000256" key="1">
    <source>
        <dbReference type="SAM" id="MobiDB-lite"/>
    </source>
</evidence>
<accession>A0AAV7VM88</accession>
<dbReference type="AlphaFoldDB" id="A0AAV7VM88"/>
<reference evidence="3" key="1">
    <citation type="journal article" date="2022" name="bioRxiv">
        <title>Sequencing and chromosome-scale assembly of the giantPleurodeles waltlgenome.</title>
        <authorList>
            <person name="Brown T."/>
            <person name="Elewa A."/>
            <person name="Iarovenko S."/>
            <person name="Subramanian E."/>
            <person name="Araus A.J."/>
            <person name="Petzold A."/>
            <person name="Susuki M."/>
            <person name="Suzuki K.-i.T."/>
            <person name="Hayashi T."/>
            <person name="Toyoda A."/>
            <person name="Oliveira C."/>
            <person name="Osipova E."/>
            <person name="Leigh N.D."/>
            <person name="Simon A."/>
            <person name="Yun M.H."/>
        </authorList>
    </citation>
    <scope>NUCLEOTIDE SEQUENCE</scope>
    <source>
        <strain evidence="3">20211129_DDA</strain>
        <tissue evidence="3">Liver</tissue>
    </source>
</reference>
<sequence>MLLCESLSMLLCACISPPESSSNGADSASVVTRSRQTLPRRRRLDNGTILEPTLREPTFSRELKSTRPGALLQHPRAHRPTVIRSQGSVCSLRAPFLPARPRPSALSTVPPSSHHISRPWEMRQVQSSGWEPGGEKRVCPYPALMGMSLEATSVAA</sequence>
<evidence type="ECO:0008006" key="5">
    <source>
        <dbReference type="Google" id="ProtNLM"/>
    </source>
</evidence>
<dbReference type="Proteomes" id="UP001066276">
    <property type="component" value="Chromosome 2_1"/>
</dbReference>
<organism evidence="3 4">
    <name type="scientific">Pleurodeles waltl</name>
    <name type="common">Iberian ribbed newt</name>
    <dbReference type="NCBI Taxonomy" id="8319"/>
    <lineage>
        <taxon>Eukaryota</taxon>
        <taxon>Metazoa</taxon>
        <taxon>Chordata</taxon>
        <taxon>Craniata</taxon>
        <taxon>Vertebrata</taxon>
        <taxon>Euteleostomi</taxon>
        <taxon>Amphibia</taxon>
        <taxon>Batrachia</taxon>
        <taxon>Caudata</taxon>
        <taxon>Salamandroidea</taxon>
        <taxon>Salamandridae</taxon>
        <taxon>Pleurodelinae</taxon>
        <taxon>Pleurodeles</taxon>
    </lineage>
</organism>
<gene>
    <name evidence="3" type="ORF">NDU88_004974</name>
</gene>
<keyword evidence="4" id="KW-1185">Reference proteome</keyword>
<protein>
    <recommendedName>
        <fullName evidence="5">Secreted protein</fullName>
    </recommendedName>
</protein>